<feature type="region of interest" description="Disordered" evidence="1">
    <location>
        <begin position="176"/>
        <end position="316"/>
    </location>
</feature>
<protein>
    <submittedName>
        <fullName evidence="3">Atherin-like</fullName>
    </submittedName>
</protein>
<feature type="compositionally biased region" description="Basic residues" evidence="1">
    <location>
        <begin position="207"/>
        <end position="223"/>
    </location>
</feature>
<name>A0A6J2DM77_ZALCA</name>
<feature type="region of interest" description="Disordered" evidence="1">
    <location>
        <begin position="1"/>
        <end position="162"/>
    </location>
</feature>
<feature type="compositionally biased region" description="Pro residues" evidence="1">
    <location>
        <begin position="122"/>
        <end position="138"/>
    </location>
</feature>
<evidence type="ECO:0000256" key="1">
    <source>
        <dbReference type="SAM" id="MobiDB-lite"/>
    </source>
</evidence>
<feature type="compositionally biased region" description="Low complexity" evidence="1">
    <location>
        <begin position="38"/>
        <end position="61"/>
    </location>
</feature>
<dbReference type="RefSeq" id="XP_027455917.1">
    <property type="nucleotide sequence ID" value="XM_027600116.1"/>
</dbReference>
<proteinExistence type="predicted"/>
<feature type="compositionally biased region" description="Low complexity" evidence="1">
    <location>
        <begin position="252"/>
        <end position="272"/>
    </location>
</feature>
<gene>
    <name evidence="3" type="primary">LOC113925600</name>
</gene>
<organism evidence="2 3">
    <name type="scientific">Zalophus californianus</name>
    <name type="common">California sealion</name>
    <dbReference type="NCBI Taxonomy" id="9704"/>
    <lineage>
        <taxon>Eukaryota</taxon>
        <taxon>Metazoa</taxon>
        <taxon>Chordata</taxon>
        <taxon>Craniata</taxon>
        <taxon>Vertebrata</taxon>
        <taxon>Euteleostomi</taxon>
        <taxon>Mammalia</taxon>
        <taxon>Eutheria</taxon>
        <taxon>Laurasiatheria</taxon>
        <taxon>Carnivora</taxon>
        <taxon>Caniformia</taxon>
        <taxon>Pinnipedia</taxon>
        <taxon>Otariidae</taxon>
        <taxon>Zalophus</taxon>
    </lineage>
</organism>
<dbReference type="Proteomes" id="UP000515165">
    <property type="component" value="Chromosome 2"/>
</dbReference>
<dbReference type="AlphaFoldDB" id="A0A6J2DM77"/>
<feature type="compositionally biased region" description="Basic and acidic residues" evidence="1">
    <location>
        <begin position="176"/>
        <end position="189"/>
    </location>
</feature>
<feature type="compositionally biased region" description="Basic and acidic residues" evidence="1">
    <location>
        <begin position="232"/>
        <end position="251"/>
    </location>
</feature>
<evidence type="ECO:0000313" key="2">
    <source>
        <dbReference type="Proteomes" id="UP000515165"/>
    </source>
</evidence>
<feature type="compositionally biased region" description="Low complexity" evidence="1">
    <location>
        <begin position="279"/>
        <end position="291"/>
    </location>
</feature>
<sequence>MAPANERLCRAELRDPRRPRHAPAPPLDPGGSLAPDCSAPSGAAEALLAPPGSPAGPRSRAVPPLPGLPFRPLPPPTEGGSRAAAAFTSSSSCGRKVHRAPGPLSGGCAAAPRRAAHKAAPRVPPPPPPPPPPSPPPPARERRWGWRCRGGAAAAGGDAGRVCAGRGDTAALRLAEEEQPQRRLLRERVCPCPPGTPAARPPTPRAGRVRRSGAGRPLQRRAPGRPCLREPALSEHTSRSRERYESTREQGARLAPSPSSAGRASASLGPEAAAREADSAATRLAPRLAPLGGLDPKGKQRRGPCGGKRTRSQRPL</sequence>
<keyword evidence="2" id="KW-1185">Reference proteome</keyword>
<feature type="compositionally biased region" description="Pro residues" evidence="1">
    <location>
        <begin position="63"/>
        <end position="77"/>
    </location>
</feature>
<feature type="compositionally biased region" description="Basic and acidic residues" evidence="1">
    <location>
        <begin position="7"/>
        <end position="16"/>
    </location>
</feature>
<reference evidence="3" key="1">
    <citation type="submission" date="2025-08" db="UniProtKB">
        <authorList>
            <consortium name="RefSeq"/>
        </authorList>
    </citation>
    <scope>IDENTIFICATION</scope>
    <source>
        <tissue evidence="3">Blood</tissue>
    </source>
</reference>
<feature type="compositionally biased region" description="Pro residues" evidence="1">
    <location>
        <begin position="191"/>
        <end position="204"/>
    </location>
</feature>
<evidence type="ECO:0000313" key="3">
    <source>
        <dbReference type="RefSeq" id="XP_027455917.1"/>
    </source>
</evidence>
<dbReference type="KEGG" id="zca:113925600"/>
<accession>A0A6J2DM77</accession>
<dbReference type="GeneID" id="113925600"/>
<feature type="compositionally biased region" description="Low complexity" evidence="1">
    <location>
        <begin position="81"/>
        <end position="92"/>
    </location>
</feature>